<dbReference type="Proteomes" id="UP000027138">
    <property type="component" value="Unassembled WGS sequence"/>
</dbReference>
<organism evidence="3 4">
    <name type="scientific">Jatropha curcas</name>
    <name type="common">Barbados nut</name>
    <dbReference type="NCBI Taxonomy" id="180498"/>
    <lineage>
        <taxon>Eukaryota</taxon>
        <taxon>Viridiplantae</taxon>
        <taxon>Streptophyta</taxon>
        <taxon>Embryophyta</taxon>
        <taxon>Tracheophyta</taxon>
        <taxon>Spermatophyta</taxon>
        <taxon>Magnoliopsida</taxon>
        <taxon>eudicotyledons</taxon>
        <taxon>Gunneridae</taxon>
        <taxon>Pentapetalae</taxon>
        <taxon>rosids</taxon>
        <taxon>fabids</taxon>
        <taxon>Malpighiales</taxon>
        <taxon>Euphorbiaceae</taxon>
        <taxon>Crotonoideae</taxon>
        <taxon>Jatropheae</taxon>
        <taxon>Jatropha</taxon>
    </lineage>
</organism>
<proteinExistence type="predicted"/>
<evidence type="ECO:0000256" key="2">
    <source>
        <dbReference type="SAM" id="Phobius"/>
    </source>
</evidence>
<feature type="region of interest" description="Disordered" evidence="1">
    <location>
        <begin position="1"/>
        <end position="39"/>
    </location>
</feature>
<dbReference type="GO" id="GO:0000120">
    <property type="term" value="C:RNA polymerase I transcription regulator complex"/>
    <property type="evidence" value="ECO:0007669"/>
    <property type="project" value="InterPro"/>
</dbReference>
<keyword evidence="2" id="KW-1133">Transmembrane helix</keyword>
<dbReference type="AlphaFoldDB" id="A0A067KMR7"/>
<keyword evidence="4" id="KW-1185">Reference proteome</keyword>
<dbReference type="PANTHER" id="PTHR36720:SF1">
    <property type="entry name" value="TAF RNA POLYMERASE I SUBUNIT A"/>
    <property type="match status" value="1"/>
</dbReference>
<feature type="compositionally biased region" description="Basic and acidic residues" evidence="1">
    <location>
        <begin position="15"/>
        <end position="29"/>
    </location>
</feature>
<dbReference type="InterPro" id="IPR039495">
    <property type="entry name" value="TAF1A"/>
</dbReference>
<keyword evidence="2" id="KW-0812">Transmembrane</keyword>
<dbReference type="EMBL" id="KK914446">
    <property type="protein sequence ID" value="KDP36263.1"/>
    <property type="molecule type" value="Genomic_DNA"/>
</dbReference>
<dbReference type="OrthoDB" id="1899337at2759"/>
<dbReference type="STRING" id="180498.A0A067KMR7"/>
<protein>
    <submittedName>
        <fullName evidence="3">Uncharacterized protein</fullName>
    </submittedName>
</protein>
<dbReference type="GO" id="GO:0006360">
    <property type="term" value="P:transcription by RNA polymerase I"/>
    <property type="evidence" value="ECO:0007669"/>
    <property type="project" value="InterPro"/>
</dbReference>
<evidence type="ECO:0000256" key="1">
    <source>
        <dbReference type="SAM" id="MobiDB-lite"/>
    </source>
</evidence>
<sequence>MSEDYAPASEDDDSEVLKSKSGRLKDGANKSKKRKSNLSAMTEEDCHITKLQKFYKRAILALTKPSYLLGLGINSVRPENRQRLCHLLQKLVRQHNWREASGVLSLLLKATCKDSCPSTNRLKYSVLLEFLKHIEGDEVNLTTINGIYDTWMRRIVLKLSKKNRSLYMEKDVFIVCLESILNRLMQGDIEDEHQNARSLVQEHEFVGHPMFLVIIGLIFFTLWYSKLPEDMQWKDANQISTPTNSERSLIHSQLDISASRFSYKIGGSEGHNALSYDESSLQCDSETSVMNDHRVPMQEDSDLNKEGAYMEVHNKLQTDLPPDIQPPGFYVNFAENEASAENNGGHMHSIPNLFAIKSLDPWLLPLQTKNWEFENVTLDDEYENAVKYLREAVYSTPPIMAAILPLIQLLLIGCKDQEALHELEKLCSNSNAALPNRIRTHLLEHVDPNNCIVLSTCSEDTLKNDPTCSKSLAKLISLHQNGDYNPESLLEMIALHLDAVFVEYNIWREFASCFLKVSQCEEDRMSVCLHGNGGKHEGFSACYNRIPKFLTHDRSGKAWTIRCRWWLARHFSRNMLTTELAAGDLQLLTYKAACASHMYGPEFEYVVKANTFLKNENNRDLLMFLKLHMQNSIGIYLNFKQRSN</sequence>
<gene>
    <name evidence="3" type="ORF">JCGZ_09828</name>
</gene>
<evidence type="ECO:0000313" key="3">
    <source>
        <dbReference type="EMBL" id="KDP36263.1"/>
    </source>
</evidence>
<feature type="transmembrane region" description="Helical" evidence="2">
    <location>
        <begin position="205"/>
        <end position="224"/>
    </location>
</feature>
<keyword evidence="2" id="KW-0472">Membrane</keyword>
<name>A0A067KMR7_JATCU</name>
<accession>A0A067KMR7</accession>
<feature type="compositionally biased region" description="Acidic residues" evidence="1">
    <location>
        <begin position="1"/>
        <end position="14"/>
    </location>
</feature>
<dbReference type="PANTHER" id="PTHR36720">
    <property type="entry name" value="TAF RNA POLYMERASE I SUBUNIT A"/>
    <property type="match status" value="1"/>
</dbReference>
<dbReference type="Pfam" id="PF14929">
    <property type="entry name" value="TAF1_subA"/>
    <property type="match status" value="1"/>
</dbReference>
<reference evidence="3 4" key="1">
    <citation type="journal article" date="2014" name="PLoS ONE">
        <title>Global Analysis of Gene Expression Profiles in Physic Nut (Jatropha curcas L.) Seedlings Exposed to Salt Stress.</title>
        <authorList>
            <person name="Zhang L."/>
            <person name="Zhang C."/>
            <person name="Wu P."/>
            <person name="Chen Y."/>
            <person name="Li M."/>
            <person name="Jiang H."/>
            <person name="Wu G."/>
        </authorList>
    </citation>
    <scope>NUCLEOTIDE SEQUENCE [LARGE SCALE GENOMIC DNA]</scope>
    <source>
        <strain evidence="4">cv. GZQX0401</strain>
        <tissue evidence="3">Young leaves</tissue>
    </source>
</reference>
<evidence type="ECO:0000313" key="4">
    <source>
        <dbReference type="Proteomes" id="UP000027138"/>
    </source>
</evidence>